<proteinExistence type="inferred from homology"/>
<dbReference type="InterPro" id="IPR048279">
    <property type="entry name" value="MdtK-like"/>
</dbReference>
<protein>
    <recommendedName>
        <fullName evidence="3">Multidrug export protein MepA</fullName>
    </recommendedName>
</protein>
<evidence type="ECO:0000256" key="8">
    <source>
        <dbReference type="ARBA" id="ARBA00023136"/>
    </source>
</evidence>
<reference evidence="11 12" key="1">
    <citation type="submission" date="2020-08" db="EMBL/GenBank/DDBJ databases">
        <authorList>
            <person name="Liu C."/>
            <person name="Sun Q."/>
        </authorList>
    </citation>
    <scope>NUCLEOTIDE SEQUENCE [LARGE SCALE GENOMIC DNA]</scope>
    <source>
        <strain evidence="11 12">NSJ-38</strain>
    </source>
</reference>
<accession>A0A7G9G5W3</accession>
<keyword evidence="9" id="KW-0046">Antibiotic resistance</keyword>
<evidence type="ECO:0000256" key="6">
    <source>
        <dbReference type="ARBA" id="ARBA00022692"/>
    </source>
</evidence>
<evidence type="ECO:0000256" key="7">
    <source>
        <dbReference type="ARBA" id="ARBA00022989"/>
    </source>
</evidence>
<dbReference type="Pfam" id="PF01554">
    <property type="entry name" value="MatE"/>
    <property type="match status" value="2"/>
</dbReference>
<dbReference type="Proteomes" id="UP000515823">
    <property type="component" value="Chromosome"/>
</dbReference>
<feature type="transmembrane region" description="Helical" evidence="10">
    <location>
        <begin position="170"/>
        <end position="190"/>
    </location>
</feature>
<feature type="transmembrane region" description="Helical" evidence="10">
    <location>
        <begin position="358"/>
        <end position="380"/>
    </location>
</feature>
<evidence type="ECO:0000313" key="11">
    <source>
        <dbReference type="EMBL" id="QNM06195.1"/>
    </source>
</evidence>
<evidence type="ECO:0000256" key="3">
    <source>
        <dbReference type="ARBA" id="ARBA00022106"/>
    </source>
</evidence>
<dbReference type="GO" id="GO:0042910">
    <property type="term" value="F:xenobiotic transmembrane transporter activity"/>
    <property type="evidence" value="ECO:0007669"/>
    <property type="project" value="InterPro"/>
</dbReference>
<comment type="subcellular location">
    <subcellularLocation>
        <location evidence="1">Cell membrane</location>
        <topology evidence="1">Multi-pass membrane protein</topology>
    </subcellularLocation>
</comment>
<dbReference type="CDD" id="cd13143">
    <property type="entry name" value="MATE_MepA_like"/>
    <property type="match status" value="1"/>
</dbReference>
<keyword evidence="5" id="KW-1003">Cell membrane</keyword>
<evidence type="ECO:0000313" key="12">
    <source>
        <dbReference type="Proteomes" id="UP000515823"/>
    </source>
</evidence>
<keyword evidence="7 10" id="KW-1133">Transmembrane helix</keyword>
<dbReference type="EMBL" id="CP060634">
    <property type="protein sequence ID" value="QNM06195.1"/>
    <property type="molecule type" value="Genomic_DNA"/>
</dbReference>
<evidence type="ECO:0000256" key="4">
    <source>
        <dbReference type="ARBA" id="ARBA00022448"/>
    </source>
</evidence>
<feature type="transmembrane region" description="Helical" evidence="10">
    <location>
        <begin position="48"/>
        <end position="74"/>
    </location>
</feature>
<dbReference type="PANTHER" id="PTHR43823:SF3">
    <property type="entry name" value="MULTIDRUG EXPORT PROTEIN MEPA"/>
    <property type="match status" value="1"/>
</dbReference>
<feature type="transmembrane region" description="Helical" evidence="10">
    <location>
        <begin position="12"/>
        <end position="36"/>
    </location>
</feature>
<keyword evidence="4" id="KW-0813">Transport</keyword>
<gene>
    <name evidence="11" type="ORF">H9Q78_03300</name>
</gene>
<evidence type="ECO:0000256" key="9">
    <source>
        <dbReference type="ARBA" id="ARBA00023251"/>
    </source>
</evidence>
<feature type="transmembrane region" description="Helical" evidence="10">
    <location>
        <begin position="95"/>
        <end position="117"/>
    </location>
</feature>
<keyword evidence="8 10" id="KW-0472">Membrane</keyword>
<comment type="similarity">
    <text evidence="2">Belongs to the multi antimicrobial extrusion (MATE) (TC 2.A.66.1) family. MepA subfamily.</text>
</comment>
<organism evidence="11 12">
    <name type="scientific">Qiania dongpingensis</name>
    <dbReference type="NCBI Taxonomy" id="2763669"/>
    <lineage>
        <taxon>Bacteria</taxon>
        <taxon>Bacillati</taxon>
        <taxon>Bacillota</taxon>
        <taxon>Clostridia</taxon>
        <taxon>Lachnospirales</taxon>
        <taxon>Lachnospiraceae</taxon>
        <taxon>Qiania</taxon>
    </lineage>
</organism>
<feature type="transmembrane region" description="Helical" evidence="10">
    <location>
        <begin position="238"/>
        <end position="259"/>
    </location>
</feature>
<name>A0A7G9G5W3_9FIRM</name>
<dbReference type="AlphaFoldDB" id="A0A7G9G5W3"/>
<feature type="transmembrane region" description="Helical" evidence="10">
    <location>
        <begin position="392"/>
        <end position="414"/>
    </location>
</feature>
<dbReference type="InterPro" id="IPR002528">
    <property type="entry name" value="MATE_fam"/>
</dbReference>
<dbReference type="InterPro" id="IPR051327">
    <property type="entry name" value="MATE_MepA_subfamily"/>
</dbReference>
<feature type="transmembrane region" description="Helical" evidence="10">
    <location>
        <begin position="196"/>
        <end position="217"/>
    </location>
</feature>
<dbReference type="InterPro" id="IPR045070">
    <property type="entry name" value="MATE_MepA-like"/>
</dbReference>
<keyword evidence="12" id="KW-1185">Reference proteome</keyword>
<dbReference type="KEGG" id="qdo:H9Q78_03300"/>
<sequence>MKTQVNLGKDSVFSLVLHLAIPTMIANFVNVLYNIVDRMFIGNIPKVGGLALAGAGVCGPIVTLLTSFGSLIGLGGSILFSMRLGEGRKKEAETILSNSFLMLAAVSAVLTFLFLILKNKLLMWFGASAVTFPYANTYMTIYTLGTFFALMAVGLNYFITCQGFASVSMVTVLIGAVSNIILDPIFIFVFRMGVAGAAVATVLSQMFSCLFALSFLFGRRVSVRITFGNYSSSLMRRIIHLGISPFLIMATDSIIMIVLNSSLQRYGGPAEGDLLITAGTIIQSYMLIITSTMLGISSGTQAILSYNYGAKQADRIKQAEKYILMLCLIFTSVMFLISRLLPAYFARIFTSDPSQIRMAVWGIHVCTLSIIPLSFQYAFVDGLTALGCTRAALTLSMFRKGSYVIFVLALPAFLGAKNAFYAEPLCDILGSAAATISFFLIFQKHLDRRMHEVPPPLRNDSPMKTV</sequence>
<dbReference type="PANTHER" id="PTHR43823">
    <property type="entry name" value="SPORULATION PROTEIN YKVU"/>
    <property type="match status" value="1"/>
</dbReference>
<feature type="transmembrane region" description="Helical" evidence="10">
    <location>
        <begin position="137"/>
        <end position="158"/>
    </location>
</feature>
<keyword evidence="6 10" id="KW-0812">Transmembrane</keyword>
<feature type="transmembrane region" description="Helical" evidence="10">
    <location>
        <begin position="322"/>
        <end position="346"/>
    </location>
</feature>
<dbReference type="GO" id="GO:0046677">
    <property type="term" value="P:response to antibiotic"/>
    <property type="evidence" value="ECO:0007669"/>
    <property type="project" value="UniProtKB-KW"/>
</dbReference>
<dbReference type="GO" id="GO:0005886">
    <property type="term" value="C:plasma membrane"/>
    <property type="evidence" value="ECO:0007669"/>
    <property type="project" value="UniProtKB-SubCell"/>
</dbReference>
<feature type="transmembrane region" description="Helical" evidence="10">
    <location>
        <begin position="420"/>
        <end position="442"/>
    </location>
</feature>
<feature type="transmembrane region" description="Helical" evidence="10">
    <location>
        <begin position="274"/>
        <end position="296"/>
    </location>
</feature>
<dbReference type="PIRSF" id="PIRSF006603">
    <property type="entry name" value="DinF"/>
    <property type="match status" value="1"/>
</dbReference>
<evidence type="ECO:0000256" key="2">
    <source>
        <dbReference type="ARBA" id="ARBA00008417"/>
    </source>
</evidence>
<evidence type="ECO:0000256" key="1">
    <source>
        <dbReference type="ARBA" id="ARBA00004651"/>
    </source>
</evidence>
<dbReference type="NCBIfam" id="TIGR00797">
    <property type="entry name" value="matE"/>
    <property type="match status" value="1"/>
</dbReference>
<dbReference type="GO" id="GO:0015297">
    <property type="term" value="F:antiporter activity"/>
    <property type="evidence" value="ECO:0007669"/>
    <property type="project" value="InterPro"/>
</dbReference>
<evidence type="ECO:0000256" key="10">
    <source>
        <dbReference type="SAM" id="Phobius"/>
    </source>
</evidence>
<evidence type="ECO:0000256" key="5">
    <source>
        <dbReference type="ARBA" id="ARBA00022475"/>
    </source>
</evidence>
<dbReference type="RefSeq" id="WP_249303585.1">
    <property type="nucleotide sequence ID" value="NZ_CP060634.1"/>
</dbReference>